<dbReference type="PANTHER" id="PTHR39428:SF3">
    <property type="entry name" value="DEAZAFLAVIN-DEPENDENT NITROREDUCTASE"/>
    <property type="match status" value="1"/>
</dbReference>
<comment type="catalytic activity">
    <reaction evidence="2">
        <text>oxidized coenzyme F420-(gamma-L-Glu)(n) + a quinol + H(+) = reduced coenzyme F420-(gamma-L-Glu)(n) + a quinone</text>
        <dbReference type="Rhea" id="RHEA:39663"/>
        <dbReference type="Rhea" id="RHEA-COMP:12939"/>
        <dbReference type="Rhea" id="RHEA-COMP:14378"/>
        <dbReference type="ChEBI" id="CHEBI:15378"/>
        <dbReference type="ChEBI" id="CHEBI:24646"/>
        <dbReference type="ChEBI" id="CHEBI:132124"/>
        <dbReference type="ChEBI" id="CHEBI:133980"/>
        <dbReference type="ChEBI" id="CHEBI:139511"/>
    </reaction>
</comment>
<accession>A0A4R8WBW5</accession>
<reference evidence="3 4" key="1">
    <citation type="submission" date="2019-03" db="EMBL/GenBank/DDBJ databases">
        <title>Genomics of glacier-inhabiting Cryobacterium strains.</title>
        <authorList>
            <person name="Liu Q."/>
            <person name="Xin Y.-H."/>
        </authorList>
    </citation>
    <scope>NUCLEOTIDE SEQUENCE [LARGE SCALE GENOMIC DNA]</scope>
    <source>
        <strain evidence="3 4">RHLT2-21</strain>
    </source>
</reference>
<evidence type="ECO:0000256" key="1">
    <source>
        <dbReference type="ARBA" id="ARBA00008710"/>
    </source>
</evidence>
<name>A0A4R8WBW5_9MICO</name>
<dbReference type="GO" id="GO:0005886">
    <property type="term" value="C:plasma membrane"/>
    <property type="evidence" value="ECO:0007669"/>
    <property type="project" value="TreeGrafter"/>
</dbReference>
<dbReference type="PANTHER" id="PTHR39428">
    <property type="entry name" value="F420H(2)-DEPENDENT QUINONE REDUCTASE RV1261C"/>
    <property type="match status" value="1"/>
</dbReference>
<dbReference type="InterPro" id="IPR012349">
    <property type="entry name" value="Split_barrel_FMN-bd"/>
</dbReference>
<keyword evidence="4" id="KW-1185">Reference proteome</keyword>
<proteinExistence type="inferred from homology"/>
<dbReference type="GO" id="GO:0070967">
    <property type="term" value="F:coenzyme F420 binding"/>
    <property type="evidence" value="ECO:0007669"/>
    <property type="project" value="TreeGrafter"/>
</dbReference>
<organism evidence="3 4">
    <name type="scientific">Cryobacterium mannosilyticum</name>
    <dbReference type="NCBI Taxonomy" id="1259190"/>
    <lineage>
        <taxon>Bacteria</taxon>
        <taxon>Bacillati</taxon>
        <taxon>Actinomycetota</taxon>
        <taxon>Actinomycetes</taxon>
        <taxon>Micrococcales</taxon>
        <taxon>Microbacteriaceae</taxon>
        <taxon>Cryobacterium</taxon>
    </lineage>
</organism>
<comment type="caution">
    <text evidence="3">The sequence shown here is derived from an EMBL/GenBank/DDBJ whole genome shotgun (WGS) entry which is preliminary data.</text>
</comment>
<dbReference type="RefSeq" id="WP_134506980.1">
    <property type="nucleotide sequence ID" value="NZ_SOFM01000009.1"/>
</dbReference>
<dbReference type="NCBIfam" id="TIGR00026">
    <property type="entry name" value="hi_GC_TIGR00026"/>
    <property type="match status" value="1"/>
</dbReference>
<protein>
    <submittedName>
        <fullName evidence="3">Nitroreductase family deazaflavin-dependent oxidoreductase</fullName>
    </submittedName>
</protein>
<dbReference type="Pfam" id="PF04075">
    <property type="entry name" value="F420H2_quin_red"/>
    <property type="match status" value="1"/>
</dbReference>
<dbReference type="Proteomes" id="UP000297643">
    <property type="component" value="Unassembled WGS sequence"/>
</dbReference>
<comment type="similarity">
    <text evidence="1">Belongs to the F420H(2)-dependent quinone reductase family.</text>
</comment>
<evidence type="ECO:0000256" key="2">
    <source>
        <dbReference type="ARBA" id="ARBA00049106"/>
    </source>
</evidence>
<gene>
    <name evidence="3" type="ORF">E3O32_03260</name>
</gene>
<dbReference type="GO" id="GO:0016491">
    <property type="term" value="F:oxidoreductase activity"/>
    <property type="evidence" value="ECO:0007669"/>
    <property type="project" value="InterPro"/>
</dbReference>
<evidence type="ECO:0000313" key="3">
    <source>
        <dbReference type="EMBL" id="TFC06743.1"/>
    </source>
</evidence>
<dbReference type="AlphaFoldDB" id="A0A4R8WBW5"/>
<sequence length="147" mass="16478">MGLRNELVDLQMKTMNVLHRAVFTLSGGRVLANFGSMPAVELHTIGRSSGKRRATMLTAPVHDRHRYVLIASKGGDDRNPQWYLNLVANPDVELTVYGTTMPMHARTASPEEKAELWPQIVAAYKGYDGYQQKTSRDIPVVICEPRQ</sequence>
<evidence type="ECO:0000313" key="4">
    <source>
        <dbReference type="Proteomes" id="UP000297643"/>
    </source>
</evidence>
<dbReference type="EMBL" id="SOFM01000009">
    <property type="protein sequence ID" value="TFC06743.1"/>
    <property type="molecule type" value="Genomic_DNA"/>
</dbReference>
<dbReference type="Gene3D" id="2.30.110.10">
    <property type="entry name" value="Electron Transport, Fmn-binding Protein, Chain A"/>
    <property type="match status" value="1"/>
</dbReference>
<dbReference type="InterPro" id="IPR004378">
    <property type="entry name" value="F420H2_quin_Rdtase"/>
</dbReference>